<feature type="transmembrane region" description="Helical" evidence="1">
    <location>
        <begin position="87"/>
        <end position="106"/>
    </location>
</feature>
<evidence type="ECO:0000313" key="3">
    <source>
        <dbReference type="Proteomes" id="UP000318578"/>
    </source>
</evidence>
<dbReference type="InterPro" id="IPR021214">
    <property type="entry name" value="DUF2568"/>
</dbReference>
<keyword evidence="1" id="KW-0472">Membrane</keyword>
<dbReference type="EMBL" id="VJZA01000068">
    <property type="protein sequence ID" value="TVT18020.1"/>
    <property type="molecule type" value="Genomic_DNA"/>
</dbReference>
<dbReference type="Pfam" id="PF10823">
    <property type="entry name" value="DUF2568"/>
    <property type="match status" value="1"/>
</dbReference>
<organism evidence="2 3">
    <name type="scientific">Amycolatopsis acidiphila</name>
    <dbReference type="NCBI Taxonomy" id="715473"/>
    <lineage>
        <taxon>Bacteria</taxon>
        <taxon>Bacillati</taxon>
        <taxon>Actinomycetota</taxon>
        <taxon>Actinomycetes</taxon>
        <taxon>Pseudonocardiales</taxon>
        <taxon>Pseudonocardiaceae</taxon>
        <taxon>Amycolatopsis</taxon>
    </lineage>
</organism>
<name>A0A558A180_9PSEU</name>
<keyword evidence="1" id="KW-0812">Transmembrane</keyword>
<feature type="transmembrane region" description="Helical" evidence="1">
    <location>
        <begin position="64"/>
        <end position="81"/>
    </location>
</feature>
<reference evidence="2 3" key="1">
    <citation type="submission" date="2019-07" db="EMBL/GenBank/DDBJ databases">
        <title>New species of Amycolatopsis and Streptomyces.</title>
        <authorList>
            <person name="Duangmal K."/>
            <person name="Teo W.F.A."/>
            <person name="Lipun K."/>
        </authorList>
    </citation>
    <scope>NUCLEOTIDE SEQUENCE [LARGE SCALE GENOMIC DNA]</scope>
    <source>
        <strain evidence="2 3">JCM 30562</strain>
    </source>
</reference>
<evidence type="ECO:0000256" key="1">
    <source>
        <dbReference type="SAM" id="Phobius"/>
    </source>
</evidence>
<keyword evidence="1" id="KW-1133">Transmembrane helix</keyword>
<dbReference type="AlphaFoldDB" id="A0A558A180"/>
<accession>A0A558A180</accession>
<feature type="transmembrane region" description="Helical" evidence="1">
    <location>
        <begin position="31"/>
        <end position="52"/>
    </location>
</feature>
<dbReference type="Proteomes" id="UP000318578">
    <property type="component" value="Unassembled WGS sequence"/>
</dbReference>
<sequence length="112" mass="11344">MRLVNDGLAFLLELLALAALAYWGFTTGDGIALKLVLGIGAPVLAAVVWGLFAAPRATFGLPRVAVVVVKVLWFGAAVTALCVTGHPVLGAALAVLAVANLGYATAKKMATA</sequence>
<keyword evidence="3" id="KW-1185">Reference proteome</keyword>
<feature type="transmembrane region" description="Helical" evidence="1">
    <location>
        <begin position="7"/>
        <end position="25"/>
    </location>
</feature>
<dbReference type="OrthoDB" id="4338809at2"/>
<gene>
    <name evidence="2" type="ORF">FNH06_29340</name>
</gene>
<proteinExistence type="predicted"/>
<comment type="caution">
    <text evidence="2">The sequence shown here is derived from an EMBL/GenBank/DDBJ whole genome shotgun (WGS) entry which is preliminary data.</text>
</comment>
<evidence type="ECO:0000313" key="2">
    <source>
        <dbReference type="EMBL" id="TVT18020.1"/>
    </source>
</evidence>
<protein>
    <submittedName>
        <fullName evidence="2">DUF2568 domain-containing protein</fullName>
    </submittedName>
</protein>